<feature type="compositionally biased region" description="Polar residues" evidence="1">
    <location>
        <begin position="84"/>
        <end position="102"/>
    </location>
</feature>
<dbReference type="EMBL" id="CADCXU010030304">
    <property type="protein sequence ID" value="CAB0016402.1"/>
    <property type="molecule type" value="Genomic_DNA"/>
</dbReference>
<protein>
    <submittedName>
        <fullName evidence="2">Uncharacterized protein</fullName>
    </submittedName>
</protein>
<dbReference type="Proteomes" id="UP000479000">
    <property type="component" value="Unassembled WGS sequence"/>
</dbReference>
<proteinExistence type="predicted"/>
<reference evidence="2 3" key="1">
    <citation type="submission" date="2020-02" db="EMBL/GenBank/DDBJ databases">
        <authorList>
            <person name="Ferguson B K."/>
        </authorList>
    </citation>
    <scope>NUCLEOTIDE SEQUENCE [LARGE SCALE GENOMIC DNA]</scope>
</reference>
<feature type="region of interest" description="Disordered" evidence="1">
    <location>
        <begin position="75"/>
        <end position="102"/>
    </location>
</feature>
<dbReference type="AlphaFoldDB" id="A0A6H5HPG5"/>
<evidence type="ECO:0000313" key="2">
    <source>
        <dbReference type="EMBL" id="CAB0016402.1"/>
    </source>
</evidence>
<sequence length="102" mass="11464">MFYVSHALQPTLGMCNPSTTPSTYPPRIIDGQGRGQRIKLYGFTYLTINGIINFTYTATILIKCKFGPEISKVRGQTHSESEAQTHNQTRSQTHNQTETLTQ</sequence>
<evidence type="ECO:0000256" key="1">
    <source>
        <dbReference type="SAM" id="MobiDB-lite"/>
    </source>
</evidence>
<evidence type="ECO:0000313" key="3">
    <source>
        <dbReference type="Proteomes" id="UP000479000"/>
    </source>
</evidence>
<gene>
    <name evidence="2" type="ORF">NTEN_LOCUS20596</name>
</gene>
<accession>A0A6H5HPG5</accession>
<organism evidence="2 3">
    <name type="scientific">Nesidiocoris tenuis</name>
    <dbReference type="NCBI Taxonomy" id="355587"/>
    <lineage>
        <taxon>Eukaryota</taxon>
        <taxon>Metazoa</taxon>
        <taxon>Ecdysozoa</taxon>
        <taxon>Arthropoda</taxon>
        <taxon>Hexapoda</taxon>
        <taxon>Insecta</taxon>
        <taxon>Pterygota</taxon>
        <taxon>Neoptera</taxon>
        <taxon>Paraneoptera</taxon>
        <taxon>Hemiptera</taxon>
        <taxon>Heteroptera</taxon>
        <taxon>Panheteroptera</taxon>
        <taxon>Cimicomorpha</taxon>
        <taxon>Miridae</taxon>
        <taxon>Dicyphina</taxon>
        <taxon>Nesidiocoris</taxon>
    </lineage>
</organism>
<feature type="non-terminal residue" evidence="2">
    <location>
        <position position="102"/>
    </location>
</feature>
<keyword evidence="3" id="KW-1185">Reference proteome</keyword>
<name>A0A6H5HPG5_9HEMI</name>